<evidence type="ECO:0000313" key="1">
    <source>
        <dbReference type="EMBL" id="KAJ5079974.1"/>
    </source>
</evidence>
<accession>A0A9Q0RHB0</accession>
<name>A0A9Q0RHB0_ANAIG</name>
<dbReference type="Proteomes" id="UP001149090">
    <property type="component" value="Unassembled WGS sequence"/>
</dbReference>
<organism evidence="1 2">
    <name type="scientific">Anaeramoeba ignava</name>
    <name type="common">Anaerobic marine amoeba</name>
    <dbReference type="NCBI Taxonomy" id="1746090"/>
    <lineage>
        <taxon>Eukaryota</taxon>
        <taxon>Metamonada</taxon>
        <taxon>Anaeramoebidae</taxon>
        <taxon>Anaeramoeba</taxon>
    </lineage>
</organism>
<comment type="caution">
    <text evidence="1">The sequence shown here is derived from an EMBL/GenBank/DDBJ whole genome shotgun (WGS) entry which is preliminary data.</text>
</comment>
<sequence>MNNHSINQIIPSFSSSQILMGHHLTLRLSKFFFLFLEKINNLFKNFSSIQMISKIKYIEYQRKRQEKIISVFKLSKLLFRDKNGKKEKDIRFFDRISRHSKTIGNMTDFRLLFVICSAQNLKIQLTPLRTTTPKNLNATNQLLSNGRR</sequence>
<dbReference type="AlphaFoldDB" id="A0A9Q0RHB0"/>
<keyword evidence="2" id="KW-1185">Reference proteome</keyword>
<protein>
    <submittedName>
        <fullName evidence="1">Uncharacterized protein</fullName>
    </submittedName>
</protein>
<gene>
    <name evidence="1" type="ORF">M0811_14304</name>
</gene>
<reference evidence="1" key="1">
    <citation type="submission" date="2022-10" db="EMBL/GenBank/DDBJ databases">
        <title>Novel sulphate-reducing endosymbionts in the free-living metamonad Anaeramoeba.</title>
        <authorList>
            <person name="Jerlstrom-Hultqvist J."/>
            <person name="Cepicka I."/>
            <person name="Gallot-Lavallee L."/>
            <person name="Salas-Leiva D."/>
            <person name="Curtis B.A."/>
            <person name="Zahonova K."/>
            <person name="Pipaliya S."/>
            <person name="Dacks J."/>
            <person name="Roger A.J."/>
        </authorList>
    </citation>
    <scope>NUCLEOTIDE SEQUENCE</scope>
    <source>
        <strain evidence="1">BMAN</strain>
    </source>
</reference>
<proteinExistence type="predicted"/>
<evidence type="ECO:0000313" key="2">
    <source>
        <dbReference type="Proteomes" id="UP001149090"/>
    </source>
</evidence>
<dbReference type="EMBL" id="JAPDFW010000019">
    <property type="protein sequence ID" value="KAJ5079974.1"/>
    <property type="molecule type" value="Genomic_DNA"/>
</dbReference>